<feature type="region of interest" description="Disordered" evidence="2">
    <location>
        <begin position="330"/>
        <end position="358"/>
    </location>
</feature>
<feature type="domain" description="Metalloprotease TldD/E C-terminal" evidence="4">
    <location>
        <begin position="234"/>
        <end position="447"/>
    </location>
</feature>
<comment type="caution">
    <text evidence="6">The sequence shown here is derived from an EMBL/GenBank/DDBJ whole genome shotgun (WGS) entry which is preliminary data.</text>
</comment>
<feature type="domain" description="Metalloprotease TldD/E central" evidence="5">
    <location>
        <begin position="119"/>
        <end position="224"/>
    </location>
</feature>
<evidence type="ECO:0000259" key="5">
    <source>
        <dbReference type="Pfam" id="PF19290"/>
    </source>
</evidence>
<dbReference type="RefSeq" id="WP_141167723.1">
    <property type="nucleotide sequence ID" value="NZ_VHLH01000028.1"/>
</dbReference>
<sequence length="448" mass="47557">MTEAINTDMLSKRAEEVVDLALKAGADQADAVVMRGRSRGVSVRLGKVEETESSEGDDFSLRVFVGSRVASVSANIGFDAASLAERAVAMAKVSPEDPFATLADREKLATSLPDLDLFDPSEIDADRLTEAALAAEQAALDVKGVTNSTGASASAGMGGMVLVTSHGFSGTYMATRFSRSASVIAGEGTKMERDYDFDSRVYFDDLDSPEAIGRSAGERTVRRLNPRQAETGSNLTVVLDPRVARGFVGHLAGAINGQAVVRKTSFLRDRMGERVLSPGLNVVDDPLVRRGSASRPFDGEGVAGERLAMVEDGVLKHWFLSTGVARELGHETNGRARRGGSSVSPGSTNLSLEPGDKTPETLIREIGTGFYVTEVIGQGVDMVSGEYSRGASGFWIENGELSYPVSEVTIASNLKEMFCRVTPADDIDRKFSVASPTLAIEGMTLAGR</sequence>
<evidence type="ECO:0000259" key="4">
    <source>
        <dbReference type="Pfam" id="PF19289"/>
    </source>
</evidence>
<organism evidence="6 7">
    <name type="scientific">Pararhizobium mangrovi</name>
    <dbReference type="NCBI Taxonomy" id="2590452"/>
    <lineage>
        <taxon>Bacteria</taxon>
        <taxon>Pseudomonadati</taxon>
        <taxon>Pseudomonadota</taxon>
        <taxon>Alphaproteobacteria</taxon>
        <taxon>Hyphomicrobiales</taxon>
        <taxon>Rhizobiaceae</taxon>
        <taxon>Rhizobium/Agrobacterium group</taxon>
        <taxon>Pararhizobium</taxon>
    </lineage>
</organism>
<dbReference type="InterPro" id="IPR002328">
    <property type="entry name" value="ADH_Zn_CS"/>
</dbReference>
<dbReference type="SUPFAM" id="SSF111283">
    <property type="entry name" value="Putative modulator of DNA gyrase, PmbA/TldD"/>
    <property type="match status" value="1"/>
</dbReference>
<evidence type="ECO:0000313" key="7">
    <source>
        <dbReference type="Proteomes" id="UP000320314"/>
    </source>
</evidence>
<proteinExistence type="inferred from homology"/>
<evidence type="ECO:0000256" key="1">
    <source>
        <dbReference type="ARBA" id="ARBA00005836"/>
    </source>
</evidence>
<name>A0A506U3Z2_9HYPH</name>
<dbReference type="InterPro" id="IPR002510">
    <property type="entry name" value="Metalloprtase-TldD/E_N"/>
</dbReference>
<dbReference type="PANTHER" id="PTHR43421">
    <property type="entry name" value="METALLOPROTEASE PMBA"/>
    <property type="match status" value="1"/>
</dbReference>
<dbReference type="Pfam" id="PF01523">
    <property type="entry name" value="PmbA_TldD_1st"/>
    <property type="match status" value="1"/>
</dbReference>
<dbReference type="PANTHER" id="PTHR43421:SF1">
    <property type="entry name" value="METALLOPROTEASE PMBA"/>
    <property type="match status" value="1"/>
</dbReference>
<keyword evidence="7" id="KW-1185">Reference proteome</keyword>
<dbReference type="InterPro" id="IPR047657">
    <property type="entry name" value="PmbA"/>
</dbReference>
<dbReference type="GO" id="GO:0008237">
    <property type="term" value="F:metallopeptidase activity"/>
    <property type="evidence" value="ECO:0007669"/>
    <property type="project" value="InterPro"/>
</dbReference>
<dbReference type="Pfam" id="PF19289">
    <property type="entry name" value="PmbA_TldD_3rd"/>
    <property type="match status" value="1"/>
</dbReference>
<gene>
    <name evidence="6" type="ORF">FJU11_14145</name>
</gene>
<evidence type="ECO:0000313" key="6">
    <source>
        <dbReference type="EMBL" id="TPW26597.1"/>
    </source>
</evidence>
<feature type="domain" description="Metalloprotease TldD/E N-terminal" evidence="3">
    <location>
        <begin position="29"/>
        <end position="91"/>
    </location>
</feature>
<dbReference type="AlphaFoldDB" id="A0A506U3Z2"/>
<dbReference type="GO" id="GO:0016491">
    <property type="term" value="F:oxidoreductase activity"/>
    <property type="evidence" value="ECO:0007669"/>
    <property type="project" value="InterPro"/>
</dbReference>
<dbReference type="GO" id="GO:0005829">
    <property type="term" value="C:cytosol"/>
    <property type="evidence" value="ECO:0007669"/>
    <property type="project" value="TreeGrafter"/>
</dbReference>
<dbReference type="OrthoDB" id="9803618at2"/>
<comment type="similarity">
    <text evidence="1">Belongs to the peptidase U62 family.</text>
</comment>
<feature type="compositionally biased region" description="Polar residues" evidence="2">
    <location>
        <begin position="341"/>
        <end position="351"/>
    </location>
</feature>
<dbReference type="GO" id="GO:0006508">
    <property type="term" value="P:proteolysis"/>
    <property type="evidence" value="ECO:0007669"/>
    <property type="project" value="InterPro"/>
</dbReference>
<reference evidence="6 7" key="1">
    <citation type="submission" date="2019-06" db="EMBL/GenBank/DDBJ databases">
        <authorList>
            <person name="Li M."/>
        </authorList>
    </citation>
    <scope>NUCLEOTIDE SEQUENCE [LARGE SCALE GENOMIC DNA]</scope>
    <source>
        <strain evidence="6 7">BGMRC6574</strain>
    </source>
</reference>
<dbReference type="Gene3D" id="3.30.2290.10">
    <property type="entry name" value="PmbA/TldD superfamily"/>
    <property type="match status" value="1"/>
</dbReference>
<dbReference type="InterPro" id="IPR035068">
    <property type="entry name" value="TldD/PmbA_N"/>
</dbReference>
<dbReference type="EMBL" id="VHLH01000028">
    <property type="protein sequence ID" value="TPW26597.1"/>
    <property type="molecule type" value="Genomic_DNA"/>
</dbReference>
<dbReference type="InterPro" id="IPR045570">
    <property type="entry name" value="Metalloprtase-TldD/E_cen_dom"/>
</dbReference>
<accession>A0A506U3Z2</accession>
<dbReference type="InterPro" id="IPR045569">
    <property type="entry name" value="Metalloprtase-TldD/E_C"/>
</dbReference>
<dbReference type="InterPro" id="IPR036059">
    <property type="entry name" value="TldD/PmbA_sf"/>
</dbReference>
<protein>
    <submittedName>
        <fullName evidence="6">TldD/PmbA family protein</fullName>
    </submittedName>
</protein>
<evidence type="ECO:0000256" key="2">
    <source>
        <dbReference type="SAM" id="MobiDB-lite"/>
    </source>
</evidence>
<dbReference type="Proteomes" id="UP000320314">
    <property type="component" value="Unassembled WGS sequence"/>
</dbReference>
<dbReference type="Pfam" id="PF19290">
    <property type="entry name" value="PmbA_TldD_2nd"/>
    <property type="match status" value="1"/>
</dbReference>
<dbReference type="PROSITE" id="PS00059">
    <property type="entry name" value="ADH_ZINC"/>
    <property type="match status" value="1"/>
</dbReference>
<dbReference type="GO" id="GO:0008270">
    <property type="term" value="F:zinc ion binding"/>
    <property type="evidence" value="ECO:0007669"/>
    <property type="project" value="InterPro"/>
</dbReference>
<evidence type="ECO:0000259" key="3">
    <source>
        <dbReference type="Pfam" id="PF01523"/>
    </source>
</evidence>